<evidence type="ECO:0000259" key="1">
    <source>
        <dbReference type="Pfam" id="PF05899"/>
    </source>
</evidence>
<organism evidence="2 3">
    <name type="scientific">Pseudomonas fildesensis</name>
    <dbReference type="NCBI Taxonomy" id="1674920"/>
    <lineage>
        <taxon>Bacteria</taxon>
        <taxon>Pseudomonadati</taxon>
        <taxon>Pseudomonadota</taxon>
        <taxon>Gammaproteobacteria</taxon>
        <taxon>Pseudomonadales</taxon>
        <taxon>Pseudomonadaceae</taxon>
        <taxon>Pseudomonas</taxon>
    </lineage>
</organism>
<dbReference type="Proteomes" id="UP000037551">
    <property type="component" value="Unassembled WGS sequence"/>
</dbReference>
<dbReference type="EMBL" id="LFMW01000010">
    <property type="protein sequence ID" value="KMT54669.1"/>
    <property type="molecule type" value="Genomic_DNA"/>
</dbReference>
<proteinExistence type="predicted"/>
<dbReference type="PATRIC" id="fig|1674920.3.peg.1128"/>
<accession>A0A0J8G0Y5</accession>
<sequence length="121" mass="13154">MTITTVQQNIQLSALDSWGTVADLGSTILEGEVKAFGKMTLGAPTDPVSSAYFGTTKGKFRMEYPFNEQATVVTGEVILTEEATGKSTRYAVGDTWFVTKGTAVVWEIVSEEFVKHYFAVA</sequence>
<dbReference type="InterPro" id="IPR008579">
    <property type="entry name" value="UGlyAH_Cupin_dom"/>
</dbReference>
<name>A0A0J8G0Y5_9PSED</name>
<dbReference type="InterPro" id="IPR014710">
    <property type="entry name" value="RmlC-like_jellyroll"/>
</dbReference>
<keyword evidence="3" id="KW-1185">Reference proteome</keyword>
<feature type="domain" description="(S)-ureidoglycine aminohydrolase cupin" evidence="1">
    <location>
        <begin position="44"/>
        <end position="117"/>
    </location>
</feature>
<gene>
    <name evidence="2" type="ORF">ACR52_16025</name>
</gene>
<protein>
    <recommendedName>
        <fullName evidence="1">(S)-ureidoglycine aminohydrolase cupin domain-containing protein</fullName>
    </recommendedName>
</protein>
<reference evidence="2 3" key="1">
    <citation type="submission" date="2015-06" db="EMBL/GenBank/DDBJ databases">
        <title>Draft genome sequence of an Antarctic Pseudomonas sp. strain KG01 with full potential for biotechnological applications.</title>
        <authorList>
            <person name="Pavlov M.S."/>
            <person name="Lira F."/>
            <person name="Martinez J.L."/>
            <person name="Marshall S.H."/>
        </authorList>
    </citation>
    <scope>NUCLEOTIDE SEQUENCE [LARGE SCALE GENOMIC DNA]</scope>
    <source>
        <strain evidence="2 3">KG01</strain>
    </source>
</reference>
<dbReference type="AlphaFoldDB" id="A0A0J8G0Y5"/>
<evidence type="ECO:0000313" key="3">
    <source>
        <dbReference type="Proteomes" id="UP000037551"/>
    </source>
</evidence>
<dbReference type="OrthoDB" id="663248at2"/>
<comment type="caution">
    <text evidence="2">The sequence shown here is derived from an EMBL/GenBank/DDBJ whole genome shotgun (WGS) entry which is preliminary data.</text>
</comment>
<dbReference type="Pfam" id="PF05899">
    <property type="entry name" value="Cupin_3"/>
    <property type="match status" value="1"/>
</dbReference>
<dbReference type="Gene3D" id="2.60.120.10">
    <property type="entry name" value="Jelly Rolls"/>
    <property type="match status" value="1"/>
</dbReference>
<dbReference type="SUPFAM" id="SSF51182">
    <property type="entry name" value="RmlC-like cupins"/>
    <property type="match status" value="1"/>
</dbReference>
<evidence type="ECO:0000313" key="2">
    <source>
        <dbReference type="EMBL" id="KMT54669.1"/>
    </source>
</evidence>
<dbReference type="PANTHER" id="PTHR40943:SF1">
    <property type="entry name" value="CYTOPLASMIC PROTEIN"/>
    <property type="match status" value="1"/>
</dbReference>
<dbReference type="PANTHER" id="PTHR40943">
    <property type="entry name" value="CYTOPLASMIC PROTEIN-RELATED"/>
    <property type="match status" value="1"/>
</dbReference>
<dbReference type="InterPro" id="IPR011051">
    <property type="entry name" value="RmlC_Cupin_sf"/>
</dbReference>
<dbReference type="RefSeq" id="WP_048725989.1">
    <property type="nucleotide sequence ID" value="NZ_JBJGXJ010000015.1"/>
</dbReference>